<dbReference type="KEGG" id="msea:METESE_00210"/>
<keyword evidence="2" id="KW-0229">DNA integration</keyword>
<evidence type="ECO:0000256" key="2">
    <source>
        <dbReference type="ARBA" id="ARBA00022908"/>
    </source>
</evidence>
<dbReference type="GO" id="GO:0015074">
    <property type="term" value="P:DNA integration"/>
    <property type="evidence" value="ECO:0007669"/>
    <property type="project" value="UniProtKB-KW"/>
</dbReference>
<evidence type="ECO:0000256" key="5">
    <source>
        <dbReference type="PROSITE-ProRule" id="PRU01248"/>
    </source>
</evidence>
<dbReference type="RefSeq" id="WP_316410849.1">
    <property type="nucleotide sequence ID" value="NZ_AP027081.1"/>
</dbReference>
<keyword evidence="9" id="KW-1185">Reference proteome</keyword>
<dbReference type="InterPro" id="IPR002104">
    <property type="entry name" value="Integrase_catalytic"/>
</dbReference>
<dbReference type="AlphaFoldDB" id="A0AA48HB45"/>
<dbReference type="SUPFAM" id="SSF56349">
    <property type="entry name" value="DNA breaking-rejoining enzymes"/>
    <property type="match status" value="1"/>
</dbReference>
<evidence type="ECO:0008006" key="10">
    <source>
        <dbReference type="Google" id="ProtNLM"/>
    </source>
</evidence>
<dbReference type="EMBL" id="AP027081">
    <property type="protein sequence ID" value="BDU75063.1"/>
    <property type="molecule type" value="Genomic_DNA"/>
</dbReference>
<dbReference type="PANTHER" id="PTHR30629">
    <property type="entry name" value="PROPHAGE INTEGRASE"/>
    <property type="match status" value="1"/>
</dbReference>
<evidence type="ECO:0000259" key="6">
    <source>
        <dbReference type="PROSITE" id="PS51898"/>
    </source>
</evidence>
<evidence type="ECO:0000256" key="1">
    <source>
        <dbReference type="ARBA" id="ARBA00008857"/>
    </source>
</evidence>
<dbReference type="InterPro" id="IPR050808">
    <property type="entry name" value="Phage_Integrase"/>
</dbReference>
<dbReference type="InterPro" id="IPR010998">
    <property type="entry name" value="Integrase_recombinase_N"/>
</dbReference>
<reference evidence="8" key="1">
    <citation type="journal article" date="2023" name="Int. J. Syst. Evol. Microbiol.">
        <title>Mesoterricola silvestris gen. nov., sp. nov., Mesoterricola sediminis sp. nov., Geothrix oryzae sp. nov., Geothrix edaphica sp. nov., Geothrix rubra sp. nov., and Geothrix limicola sp. nov., six novel members of Acidobacteriota isolated from soils.</title>
        <authorList>
            <person name="Itoh H."/>
            <person name="Sugisawa Y."/>
            <person name="Mise K."/>
            <person name="Xu Z."/>
            <person name="Kuniyasu M."/>
            <person name="Ushijima N."/>
            <person name="Kawano K."/>
            <person name="Kobayashi E."/>
            <person name="Shiratori Y."/>
            <person name="Masuda Y."/>
            <person name="Senoo K."/>
        </authorList>
    </citation>
    <scope>NUCLEOTIDE SEQUENCE</scope>
    <source>
        <strain evidence="8">W786</strain>
    </source>
</reference>
<gene>
    <name evidence="8" type="ORF">METESE_00210</name>
</gene>
<dbReference type="InterPro" id="IPR011010">
    <property type="entry name" value="DNA_brk_join_enz"/>
</dbReference>
<evidence type="ECO:0000313" key="9">
    <source>
        <dbReference type="Proteomes" id="UP001228113"/>
    </source>
</evidence>
<keyword evidence="4" id="KW-0233">DNA recombination</keyword>
<dbReference type="PANTHER" id="PTHR30629:SF2">
    <property type="entry name" value="PROPHAGE INTEGRASE INTS-RELATED"/>
    <property type="match status" value="1"/>
</dbReference>
<feature type="domain" description="Core-binding (CB)" evidence="7">
    <location>
        <begin position="65"/>
        <end position="147"/>
    </location>
</feature>
<dbReference type="PROSITE" id="PS51900">
    <property type="entry name" value="CB"/>
    <property type="match status" value="1"/>
</dbReference>
<evidence type="ECO:0000256" key="3">
    <source>
        <dbReference type="ARBA" id="ARBA00023125"/>
    </source>
</evidence>
<accession>A0AA48HB45</accession>
<name>A0AA48HB45_9BACT</name>
<evidence type="ECO:0000259" key="7">
    <source>
        <dbReference type="PROSITE" id="PS51900"/>
    </source>
</evidence>
<sequence>MARTKTPGLVKRGGTIWHYDVLVDGVRYQGSTRTSDLKTATLFVNQLRLDIARGKLALKDTRKTLTLEEVHQEFLASKTPSVSPLYLASLSAHWRIWLEPRLGKTRIDKIDDSQVDQLRNALLGAGRSQVFTNNVLVTLRTLLNFAVKRGRLRKALKVDLLRVQRKPRPTVPASRVSEFLAAIDRSTHNPQVRVMVRVMLGLGCRSSEVAGMRWEWLDLEQRTYTVGRAKGKEARVLPIPSWLWTALQAMPKGTLSEWVFPTSEGKPHCPGFLRKPLMAAAKELGMGHLTPHRLRASFASLHAASGTPLSELQTMMGHKDFKTLWGYIEQTLDARRDAQEGLGRYLGLSTAPPGTPTAAV</sequence>
<proteinExistence type="inferred from homology"/>
<dbReference type="GO" id="GO:0006310">
    <property type="term" value="P:DNA recombination"/>
    <property type="evidence" value="ECO:0007669"/>
    <property type="project" value="UniProtKB-KW"/>
</dbReference>
<dbReference type="Pfam" id="PF00589">
    <property type="entry name" value="Phage_integrase"/>
    <property type="match status" value="1"/>
</dbReference>
<dbReference type="InterPro" id="IPR013762">
    <property type="entry name" value="Integrase-like_cat_sf"/>
</dbReference>
<evidence type="ECO:0000313" key="8">
    <source>
        <dbReference type="EMBL" id="BDU75063.1"/>
    </source>
</evidence>
<feature type="domain" description="Tyr recombinase" evidence="6">
    <location>
        <begin position="165"/>
        <end position="340"/>
    </location>
</feature>
<keyword evidence="3 5" id="KW-0238">DNA-binding</keyword>
<dbReference type="Gene3D" id="1.10.150.130">
    <property type="match status" value="1"/>
</dbReference>
<dbReference type="GO" id="GO:0003677">
    <property type="term" value="F:DNA binding"/>
    <property type="evidence" value="ECO:0007669"/>
    <property type="project" value="UniProtKB-UniRule"/>
</dbReference>
<evidence type="ECO:0000256" key="4">
    <source>
        <dbReference type="ARBA" id="ARBA00023172"/>
    </source>
</evidence>
<dbReference type="Proteomes" id="UP001228113">
    <property type="component" value="Chromosome"/>
</dbReference>
<organism evidence="8 9">
    <name type="scientific">Mesoterricola sediminis</name>
    <dbReference type="NCBI Taxonomy" id="2927980"/>
    <lineage>
        <taxon>Bacteria</taxon>
        <taxon>Pseudomonadati</taxon>
        <taxon>Acidobacteriota</taxon>
        <taxon>Holophagae</taxon>
        <taxon>Holophagales</taxon>
        <taxon>Holophagaceae</taxon>
        <taxon>Mesoterricola</taxon>
    </lineage>
</organism>
<dbReference type="InterPro" id="IPR044068">
    <property type="entry name" value="CB"/>
</dbReference>
<dbReference type="PROSITE" id="PS51898">
    <property type="entry name" value="TYR_RECOMBINASE"/>
    <property type="match status" value="1"/>
</dbReference>
<dbReference type="CDD" id="cd00796">
    <property type="entry name" value="INT_Rci_Hp1_C"/>
    <property type="match status" value="1"/>
</dbReference>
<comment type="similarity">
    <text evidence="1">Belongs to the 'phage' integrase family.</text>
</comment>
<protein>
    <recommendedName>
        <fullName evidence="10">Site-specific recombinase XerD</fullName>
    </recommendedName>
</protein>
<dbReference type="Gene3D" id="1.10.443.10">
    <property type="entry name" value="Intergrase catalytic core"/>
    <property type="match status" value="1"/>
</dbReference>